<proteinExistence type="predicted"/>
<feature type="signal peptide" evidence="4">
    <location>
        <begin position="1"/>
        <end position="28"/>
    </location>
</feature>
<dbReference type="AlphaFoldDB" id="A0A7W7D9I1"/>
<sequence>MSRLRCRTALPAAFVVAGLLLLSGCGGGDRGSIATNDQAPAGAPVPAAKAESADQSGGSGEAAQRRPAAGRTKAATGTGSGVEIAGPARTIVYTGEMTVRAKDVTAAAENAKQIVTAAGGRLDSEESSSSGRHGDATLVFKVPPDAYQRVVAQLGKDLGERRSLRQSTEDVTEQVADVESRLKSAQASLGQLRTLLGKAKTIGEVLSVEREISSREADLESLQARQKALAAQTAAATLTLRLIGPAAVVTEPEPEEQGFLSGLRDGWRAMVNSAKVALMVLGALLPWLVVLAVLWFAVALARRPYRRRAAASARGTERGVEPAGEDGPDGGTPPDGREKAPAGPA</sequence>
<protein>
    <recommendedName>
        <fullName evidence="5">DUF4349 domain-containing protein</fullName>
    </recommendedName>
</protein>
<feature type="compositionally biased region" description="Low complexity" evidence="2">
    <location>
        <begin position="39"/>
        <end position="50"/>
    </location>
</feature>
<keyword evidence="7" id="KW-1185">Reference proteome</keyword>
<dbReference type="PROSITE" id="PS51257">
    <property type="entry name" value="PROKAR_LIPOPROTEIN"/>
    <property type="match status" value="1"/>
</dbReference>
<feature type="chain" id="PRO_5039147739" description="DUF4349 domain-containing protein" evidence="4">
    <location>
        <begin position="29"/>
        <end position="345"/>
    </location>
</feature>
<keyword evidence="1" id="KW-0175">Coiled coil</keyword>
<dbReference type="Pfam" id="PF14257">
    <property type="entry name" value="DUF4349"/>
    <property type="match status" value="1"/>
</dbReference>
<evidence type="ECO:0000256" key="2">
    <source>
        <dbReference type="SAM" id="MobiDB-lite"/>
    </source>
</evidence>
<keyword evidence="3" id="KW-0812">Transmembrane</keyword>
<accession>A0A7W7D9I1</accession>
<evidence type="ECO:0000256" key="1">
    <source>
        <dbReference type="SAM" id="Coils"/>
    </source>
</evidence>
<dbReference type="EMBL" id="JACHND010000001">
    <property type="protein sequence ID" value="MBB4702749.1"/>
    <property type="molecule type" value="Genomic_DNA"/>
</dbReference>
<feature type="coiled-coil region" evidence="1">
    <location>
        <begin position="168"/>
        <end position="225"/>
    </location>
</feature>
<feature type="compositionally biased region" description="Basic and acidic residues" evidence="2">
    <location>
        <begin position="335"/>
        <end position="345"/>
    </location>
</feature>
<dbReference type="Gene3D" id="1.10.287.1490">
    <property type="match status" value="1"/>
</dbReference>
<feature type="domain" description="DUF4349" evidence="5">
    <location>
        <begin position="89"/>
        <end position="298"/>
    </location>
</feature>
<dbReference type="RefSeq" id="WP_184882719.1">
    <property type="nucleotide sequence ID" value="NZ_BOOV01000005.1"/>
</dbReference>
<evidence type="ECO:0000313" key="6">
    <source>
        <dbReference type="EMBL" id="MBB4702749.1"/>
    </source>
</evidence>
<comment type="caution">
    <text evidence="6">The sequence shown here is derived from an EMBL/GenBank/DDBJ whole genome shotgun (WGS) entry which is preliminary data.</text>
</comment>
<keyword evidence="3" id="KW-1133">Transmembrane helix</keyword>
<organism evidence="6 7">
    <name type="scientific">Sphaerisporangium siamense</name>
    <dbReference type="NCBI Taxonomy" id="795645"/>
    <lineage>
        <taxon>Bacteria</taxon>
        <taxon>Bacillati</taxon>
        <taxon>Actinomycetota</taxon>
        <taxon>Actinomycetes</taxon>
        <taxon>Streptosporangiales</taxon>
        <taxon>Streptosporangiaceae</taxon>
        <taxon>Sphaerisporangium</taxon>
    </lineage>
</organism>
<feature type="region of interest" description="Disordered" evidence="2">
    <location>
        <begin position="35"/>
        <end position="81"/>
    </location>
</feature>
<name>A0A7W7D9I1_9ACTN</name>
<feature type="compositionally biased region" description="Low complexity" evidence="2">
    <location>
        <begin position="65"/>
        <end position="77"/>
    </location>
</feature>
<dbReference type="InterPro" id="IPR025645">
    <property type="entry name" value="DUF4349"/>
</dbReference>
<keyword evidence="3" id="KW-0472">Membrane</keyword>
<feature type="region of interest" description="Disordered" evidence="2">
    <location>
        <begin position="308"/>
        <end position="345"/>
    </location>
</feature>
<feature type="transmembrane region" description="Helical" evidence="3">
    <location>
        <begin position="276"/>
        <end position="298"/>
    </location>
</feature>
<dbReference type="Proteomes" id="UP000542210">
    <property type="component" value="Unassembled WGS sequence"/>
</dbReference>
<gene>
    <name evidence="6" type="ORF">BJ982_004293</name>
</gene>
<reference evidence="6 7" key="1">
    <citation type="submission" date="2020-08" db="EMBL/GenBank/DDBJ databases">
        <title>Sequencing the genomes of 1000 actinobacteria strains.</title>
        <authorList>
            <person name="Klenk H.-P."/>
        </authorList>
    </citation>
    <scope>NUCLEOTIDE SEQUENCE [LARGE SCALE GENOMIC DNA]</scope>
    <source>
        <strain evidence="6 7">DSM 45784</strain>
    </source>
</reference>
<evidence type="ECO:0000256" key="4">
    <source>
        <dbReference type="SAM" id="SignalP"/>
    </source>
</evidence>
<keyword evidence="4" id="KW-0732">Signal</keyword>
<evidence type="ECO:0000259" key="5">
    <source>
        <dbReference type="Pfam" id="PF14257"/>
    </source>
</evidence>
<evidence type="ECO:0000256" key="3">
    <source>
        <dbReference type="SAM" id="Phobius"/>
    </source>
</evidence>
<evidence type="ECO:0000313" key="7">
    <source>
        <dbReference type="Proteomes" id="UP000542210"/>
    </source>
</evidence>